<sequence>MANREFLQKIDQFTSEDFCAESINCLQSLKNESKTDVKCRMELFTMYLQEKLVSALQSYEPTRCFCIDRWLKDDTGGGISCVLQDGDVFEKAGVNISILSANLQENHRKIFESRGSMVKSDQTKFSARGVSCIIHPKNPFVPSMHFNFRYFETSNNEDEIGHFWFGGGIDMTPTYLDQQDAEHFHQTIKTACDKHDKDYYPRYKKLCDDSLFLEICDEYRGIGGFHV</sequence>
<dbReference type="InterPro" id="IPR001260">
    <property type="entry name" value="Coprogen_oxidase_aer"/>
</dbReference>
<dbReference type="EC" id="1.3.3.3" evidence="4"/>
<dbReference type="SUPFAM" id="SSF102886">
    <property type="entry name" value="Coproporphyrinogen III oxidase"/>
    <property type="match status" value="1"/>
</dbReference>
<comment type="pathway">
    <text evidence="1">Porphyrin-containing compound metabolism; protoporphyrin-IX biosynthesis; protoporphyrinogen-IX from coproporphyrinogen-III (O2 route): step 1/1.</text>
</comment>
<dbReference type="GO" id="GO:0005737">
    <property type="term" value="C:cytoplasm"/>
    <property type="evidence" value="ECO:0007669"/>
    <property type="project" value="TreeGrafter"/>
</dbReference>
<proteinExistence type="inferred from homology"/>
<accession>A0A7M5X625</accession>
<dbReference type="GO" id="GO:0006782">
    <property type="term" value="P:protoporphyrinogen IX biosynthetic process"/>
    <property type="evidence" value="ECO:0007669"/>
    <property type="project" value="UniProtKB-UniPathway"/>
</dbReference>
<evidence type="ECO:0000256" key="2">
    <source>
        <dbReference type="ARBA" id="ARBA00010644"/>
    </source>
</evidence>
<dbReference type="PRINTS" id="PR00073">
    <property type="entry name" value="COPRGNOXDASE"/>
</dbReference>
<comment type="similarity">
    <text evidence="2">Belongs to the aerobic coproporphyrinogen-III oxidase family.</text>
</comment>
<comment type="subunit">
    <text evidence="3">Homodimer.</text>
</comment>
<evidence type="ECO:0000256" key="4">
    <source>
        <dbReference type="ARBA" id="ARBA00012869"/>
    </source>
</evidence>
<evidence type="ECO:0000256" key="5">
    <source>
        <dbReference type="ARBA" id="ARBA00023002"/>
    </source>
</evidence>
<dbReference type="Pfam" id="PF01218">
    <property type="entry name" value="Coprogen_oxidas"/>
    <property type="match status" value="1"/>
</dbReference>
<evidence type="ECO:0000256" key="6">
    <source>
        <dbReference type="ARBA" id="ARBA00023244"/>
    </source>
</evidence>
<evidence type="ECO:0000256" key="3">
    <source>
        <dbReference type="ARBA" id="ARBA00011738"/>
    </source>
</evidence>
<name>A0A7M5X625_9CNID</name>
<dbReference type="OrthoDB" id="15318at2759"/>
<dbReference type="RefSeq" id="XP_066927527.1">
    <property type="nucleotide sequence ID" value="XM_067071426.1"/>
</dbReference>
<keyword evidence="8" id="KW-1185">Reference proteome</keyword>
<keyword evidence="5" id="KW-0560">Oxidoreductase</keyword>
<dbReference type="GeneID" id="136814993"/>
<dbReference type="PANTHER" id="PTHR10755:SF0">
    <property type="entry name" value="OXYGEN-DEPENDENT COPROPORPHYRINOGEN-III OXIDASE, MITOCHONDRIAL"/>
    <property type="match status" value="1"/>
</dbReference>
<evidence type="ECO:0000256" key="1">
    <source>
        <dbReference type="ARBA" id="ARBA00005168"/>
    </source>
</evidence>
<dbReference type="Proteomes" id="UP000594262">
    <property type="component" value="Unplaced"/>
</dbReference>
<reference evidence="7" key="1">
    <citation type="submission" date="2021-01" db="UniProtKB">
        <authorList>
            <consortium name="EnsemblMetazoa"/>
        </authorList>
    </citation>
    <scope>IDENTIFICATION</scope>
</reference>
<evidence type="ECO:0000313" key="8">
    <source>
        <dbReference type="Proteomes" id="UP000594262"/>
    </source>
</evidence>
<dbReference type="GO" id="GO:0004109">
    <property type="term" value="F:coproporphyrinogen oxidase activity"/>
    <property type="evidence" value="ECO:0007669"/>
    <property type="project" value="UniProtKB-EC"/>
</dbReference>
<organism evidence="7 8">
    <name type="scientific">Clytia hemisphaerica</name>
    <dbReference type="NCBI Taxonomy" id="252671"/>
    <lineage>
        <taxon>Eukaryota</taxon>
        <taxon>Metazoa</taxon>
        <taxon>Cnidaria</taxon>
        <taxon>Hydrozoa</taxon>
        <taxon>Hydroidolina</taxon>
        <taxon>Leptothecata</taxon>
        <taxon>Obeliida</taxon>
        <taxon>Clytiidae</taxon>
        <taxon>Clytia</taxon>
    </lineage>
</organism>
<dbReference type="Gene3D" id="3.40.1500.10">
    <property type="entry name" value="Coproporphyrinogen III oxidase, aerobic"/>
    <property type="match status" value="1"/>
</dbReference>
<keyword evidence="6" id="KW-0627">Porphyrin biosynthesis</keyword>
<protein>
    <recommendedName>
        <fullName evidence="4">coproporphyrinogen oxidase</fullName>
        <ecNumber evidence="4">1.3.3.3</ecNumber>
    </recommendedName>
</protein>
<dbReference type="UniPathway" id="UPA00251">
    <property type="reaction ID" value="UER00322"/>
</dbReference>
<dbReference type="AlphaFoldDB" id="A0A7M5X625"/>
<dbReference type="EnsemblMetazoa" id="CLYHEMT018556.1">
    <property type="protein sequence ID" value="CLYHEMP018556.1"/>
    <property type="gene ID" value="CLYHEMG018556"/>
</dbReference>
<dbReference type="InterPro" id="IPR036406">
    <property type="entry name" value="Coprogen_oxidase_aer_sf"/>
</dbReference>
<dbReference type="PANTHER" id="PTHR10755">
    <property type="entry name" value="COPROPORPHYRINOGEN III OXIDASE, MITOCHONDRIAL"/>
    <property type="match status" value="1"/>
</dbReference>
<evidence type="ECO:0000313" key="7">
    <source>
        <dbReference type="EnsemblMetazoa" id="CLYHEMP018556.1"/>
    </source>
</evidence>